<gene>
    <name evidence="5" type="ORF">NTEN_LOCUS16138</name>
</gene>
<name>A0A6H5H604_9HEMI</name>
<evidence type="ECO:0000256" key="4">
    <source>
        <dbReference type="SAM" id="SignalP"/>
    </source>
</evidence>
<keyword evidence="6" id="KW-1185">Reference proteome</keyword>
<organism evidence="5 6">
    <name type="scientific">Nesidiocoris tenuis</name>
    <dbReference type="NCBI Taxonomy" id="355587"/>
    <lineage>
        <taxon>Eukaryota</taxon>
        <taxon>Metazoa</taxon>
        <taxon>Ecdysozoa</taxon>
        <taxon>Arthropoda</taxon>
        <taxon>Hexapoda</taxon>
        <taxon>Insecta</taxon>
        <taxon>Pterygota</taxon>
        <taxon>Neoptera</taxon>
        <taxon>Paraneoptera</taxon>
        <taxon>Hemiptera</taxon>
        <taxon>Heteroptera</taxon>
        <taxon>Panheteroptera</taxon>
        <taxon>Cimicomorpha</taxon>
        <taxon>Miridae</taxon>
        <taxon>Dicyphina</taxon>
        <taxon>Nesidiocoris</taxon>
    </lineage>
</organism>
<proteinExistence type="predicted"/>
<evidence type="ECO:0008006" key="7">
    <source>
        <dbReference type="Google" id="ProtNLM"/>
    </source>
</evidence>
<evidence type="ECO:0000256" key="2">
    <source>
        <dbReference type="ARBA" id="ARBA00022729"/>
    </source>
</evidence>
<protein>
    <recommendedName>
        <fullName evidence="7">EGF-like domain-containing protein</fullName>
    </recommendedName>
</protein>
<feature type="signal peptide" evidence="4">
    <location>
        <begin position="1"/>
        <end position="16"/>
    </location>
</feature>
<evidence type="ECO:0000256" key="3">
    <source>
        <dbReference type="ARBA" id="ARBA00022737"/>
    </source>
</evidence>
<dbReference type="AlphaFoldDB" id="A0A6H5H604"/>
<evidence type="ECO:0000313" key="5">
    <source>
        <dbReference type="EMBL" id="CAB0011145.1"/>
    </source>
</evidence>
<dbReference type="EMBL" id="CADCXU010023764">
    <property type="protein sequence ID" value="CAB0011145.1"/>
    <property type="molecule type" value="Genomic_DNA"/>
</dbReference>
<evidence type="ECO:0000256" key="1">
    <source>
        <dbReference type="ARBA" id="ARBA00022536"/>
    </source>
</evidence>
<sequence>MFQVFVAINSSHLVLAANEEQTIYPINPNNEATTAHTSFPVTYLGGVGTSLRKYTANIASRWLIGCMEDTMINGQWITRQRRSATRTSPTAWSSLPSTKPPGGPFGAFWTFPCSSERGSRPVGFSTWARSPARSTIATRLSSLPNLSTANSKSASSSMVYSNRTASTGCECPVGHKGKQCKEMEFCQVQDCPTGSECRNLNTGYECVANITIHNPNETAPGLHYEFVQSDSSAVLAEVSVTYRSKTGGTILQVGPSKDENYLFMDIYNDQITVSWSMGGETEVRNISKDPPDGDWTTVILRMSNNLITGSIAGGLEESPQMFTANFSLSHWASLVRTSRITVAVQNQKASTPVSAGSASTATSANVTSTNARTTTNANTIRHASTTLARSLAIARKVTRANYPSTADNFTCSCDEGFVGEYCESPFCVVKPCQHGDCVNKLSVSNLRIIDKMFVGKLPTAWRHPSRLKKEQSQAVPVIRATGVNSAKWTATSARAALASTAASVSTSRTPFRAIARRPGTAGRRATKTLTNATNRRSTCARTAALARTRTAATSASVRTGTAGATARSTIQSVHQQPRDGYRPRRRADFADLPAGRRHLALRILDDGAQETRDSRHVFAELAGILQSARRIGQRHETAARGAPYLKDEFLNFIDFSNYSKIVQETQKTFSLEAYQCFGSVFYRFEPDLVHM</sequence>
<evidence type="ECO:0000313" key="6">
    <source>
        <dbReference type="Proteomes" id="UP000479000"/>
    </source>
</evidence>
<dbReference type="Gene3D" id="2.10.25.10">
    <property type="entry name" value="Laminin"/>
    <property type="match status" value="2"/>
</dbReference>
<keyword evidence="3" id="KW-0677">Repeat</keyword>
<dbReference type="Proteomes" id="UP000479000">
    <property type="component" value="Unassembled WGS sequence"/>
</dbReference>
<dbReference type="PANTHER" id="PTHR12916:SF4">
    <property type="entry name" value="UNINFLATABLE, ISOFORM C"/>
    <property type="match status" value="1"/>
</dbReference>
<feature type="chain" id="PRO_5026288637" description="EGF-like domain-containing protein" evidence="4">
    <location>
        <begin position="17"/>
        <end position="691"/>
    </location>
</feature>
<dbReference type="InterPro" id="IPR013320">
    <property type="entry name" value="ConA-like_dom_sf"/>
</dbReference>
<reference evidence="5 6" key="1">
    <citation type="submission" date="2020-02" db="EMBL/GenBank/DDBJ databases">
        <authorList>
            <person name="Ferguson B K."/>
        </authorList>
    </citation>
    <scope>NUCLEOTIDE SEQUENCE [LARGE SCALE GENOMIC DNA]</scope>
</reference>
<feature type="non-terminal residue" evidence="5">
    <location>
        <position position="691"/>
    </location>
</feature>
<dbReference type="PANTHER" id="PTHR12916">
    <property type="entry name" value="CYTOCHROME C OXIDASE POLYPEPTIDE VIC-2"/>
    <property type="match status" value="1"/>
</dbReference>
<dbReference type="SUPFAM" id="SSF49899">
    <property type="entry name" value="Concanavalin A-like lectins/glucanases"/>
    <property type="match status" value="1"/>
</dbReference>
<dbReference type="Gene3D" id="2.60.120.200">
    <property type="match status" value="1"/>
</dbReference>
<dbReference type="OrthoDB" id="283575at2759"/>
<keyword evidence="2 4" id="KW-0732">Signal</keyword>
<accession>A0A6H5H604</accession>
<keyword evidence="1" id="KW-0245">EGF-like domain</keyword>